<dbReference type="InterPro" id="IPR000515">
    <property type="entry name" value="MetI-like"/>
</dbReference>
<dbReference type="PANTHER" id="PTHR43227:SF11">
    <property type="entry name" value="BLL4140 PROTEIN"/>
    <property type="match status" value="1"/>
</dbReference>
<evidence type="ECO:0000256" key="2">
    <source>
        <dbReference type="ARBA" id="ARBA00022448"/>
    </source>
</evidence>
<protein>
    <submittedName>
        <fullName evidence="9">ABC transporter permease subunit</fullName>
    </submittedName>
</protein>
<comment type="subcellular location">
    <subcellularLocation>
        <location evidence="1 7">Cell membrane</location>
        <topology evidence="1 7">Multi-pass membrane protein</topology>
    </subcellularLocation>
</comment>
<reference evidence="9" key="1">
    <citation type="submission" date="2023-04" db="EMBL/GenBank/DDBJ databases">
        <title>Comparative genomic analysis of Cohnella hashimotonis sp. nov., isolated from the International Space Station.</title>
        <authorList>
            <person name="Venkateswaran K."/>
            <person name="Simpson A."/>
        </authorList>
    </citation>
    <scope>NUCLEOTIDE SEQUENCE</scope>
    <source>
        <strain evidence="9">F6_2S_P_1</strain>
    </source>
</reference>
<feature type="transmembrane region" description="Helical" evidence="7">
    <location>
        <begin position="266"/>
        <end position="286"/>
    </location>
</feature>
<evidence type="ECO:0000256" key="3">
    <source>
        <dbReference type="ARBA" id="ARBA00022475"/>
    </source>
</evidence>
<dbReference type="Gene3D" id="1.10.3720.10">
    <property type="entry name" value="MetI-like"/>
    <property type="match status" value="1"/>
</dbReference>
<keyword evidence="3" id="KW-1003">Cell membrane</keyword>
<dbReference type="InterPro" id="IPR035906">
    <property type="entry name" value="MetI-like_sf"/>
</dbReference>
<keyword evidence="4 7" id="KW-0812">Transmembrane</keyword>
<comment type="similarity">
    <text evidence="7">Belongs to the binding-protein-dependent transport system permease family.</text>
</comment>
<feature type="transmembrane region" description="Helical" evidence="7">
    <location>
        <begin position="118"/>
        <end position="143"/>
    </location>
</feature>
<keyword evidence="2 7" id="KW-0813">Transport</keyword>
<dbReference type="PROSITE" id="PS50928">
    <property type="entry name" value="ABC_TM1"/>
    <property type="match status" value="1"/>
</dbReference>
<dbReference type="Pfam" id="PF00528">
    <property type="entry name" value="BPD_transp_1"/>
    <property type="match status" value="1"/>
</dbReference>
<evidence type="ECO:0000256" key="7">
    <source>
        <dbReference type="RuleBase" id="RU363032"/>
    </source>
</evidence>
<evidence type="ECO:0000256" key="6">
    <source>
        <dbReference type="ARBA" id="ARBA00023136"/>
    </source>
</evidence>
<feature type="transmembrane region" description="Helical" evidence="7">
    <location>
        <begin position="76"/>
        <end position="97"/>
    </location>
</feature>
<evidence type="ECO:0000313" key="9">
    <source>
        <dbReference type="EMBL" id="MDI4647992.1"/>
    </source>
</evidence>
<dbReference type="InterPro" id="IPR050809">
    <property type="entry name" value="UgpAE/MalFG_permease"/>
</dbReference>
<sequence>MSQIRLFWKYKELSVMLLVSLSAFILFKFGPMYGLLIAFKNFRVVEGVWGSPWVGLLHFRRLFADPNFYTLFRNTMLINVYFVLIVFPAPIAFAIMLNELRHRWFQRIVQTTTYLPHFISWVIISGLFIYFLSPSMGVVNYVIQLLGFDPIFFMGEKQYLRPLLVLSMLFKELGWNSIIFFAAIAGIDPQLHEAAVMDGAKRWKRIWHITLPCLMPTVVVMLILSLGGFLNTNFEQIYNFLNPLNYDRGDVFETYVYRIGLQQFQYSYTAAIGLFKSVVGLTLVLLTNAIARKASGGEQGLW</sequence>
<feature type="transmembrane region" description="Helical" evidence="7">
    <location>
        <begin position="163"/>
        <end position="185"/>
    </location>
</feature>
<dbReference type="Proteomes" id="UP001161691">
    <property type="component" value="Unassembled WGS sequence"/>
</dbReference>
<feature type="transmembrane region" description="Helical" evidence="7">
    <location>
        <begin position="206"/>
        <end position="230"/>
    </location>
</feature>
<comment type="caution">
    <text evidence="9">The sequence shown here is derived from an EMBL/GenBank/DDBJ whole genome shotgun (WGS) entry which is preliminary data.</text>
</comment>
<dbReference type="PANTHER" id="PTHR43227">
    <property type="entry name" value="BLL4140 PROTEIN"/>
    <property type="match status" value="1"/>
</dbReference>
<keyword evidence="10" id="KW-1185">Reference proteome</keyword>
<keyword evidence="5 7" id="KW-1133">Transmembrane helix</keyword>
<dbReference type="SUPFAM" id="SSF161098">
    <property type="entry name" value="MetI-like"/>
    <property type="match status" value="1"/>
</dbReference>
<evidence type="ECO:0000256" key="1">
    <source>
        <dbReference type="ARBA" id="ARBA00004651"/>
    </source>
</evidence>
<dbReference type="RefSeq" id="WP_282910730.1">
    <property type="nucleotide sequence ID" value="NZ_JAGRPV010000001.1"/>
</dbReference>
<dbReference type="EMBL" id="JAGRPV010000001">
    <property type="protein sequence ID" value="MDI4647992.1"/>
    <property type="molecule type" value="Genomic_DNA"/>
</dbReference>
<feature type="domain" description="ABC transmembrane type-1" evidence="8">
    <location>
        <begin position="72"/>
        <end position="287"/>
    </location>
</feature>
<dbReference type="CDD" id="cd06261">
    <property type="entry name" value="TM_PBP2"/>
    <property type="match status" value="1"/>
</dbReference>
<evidence type="ECO:0000256" key="5">
    <source>
        <dbReference type="ARBA" id="ARBA00022989"/>
    </source>
</evidence>
<evidence type="ECO:0000313" key="10">
    <source>
        <dbReference type="Proteomes" id="UP001161691"/>
    </source>
</evidence>
<proteinExistence type="inferred from homology"/>
<gene>
    <name evidence="9" type="ORF">KB449_23780</name>
</gene>
<evidence type="ECO:0000256" key="4">
    <source>
        <dbReference type="ARBA" id="ARBA00022692"/>
    </source>
</evidence>
<keyword evidence="6 7" id="KW-0472">Membrane</keyword>
<accession>A0ABT6TMC7</accession>
<evidence type="ECO:0000259" key="8">
    <source>
        <dbReference type="PROSITE" id="PS50928"/>
    </source>
</evidence>
<organism evidence="9 10">
    <name type="scientific">Cohnella hashimotonis</name>
    <dbReference type="NCBI Taxonomy" id="2826895"/>
    <lineage>
        <taxon>Bacteria</taxon>
        <taxon>Bacillati</taxon>
        <taxon>Bacillota</taxon>
        <taxon>Bacilli</taxon>
        <taxon>Bacillales</taxon>
        <taxon>Paenibacillaceae</taxon>
        <taxon>Cohnella</taxon>
    </lineage>
</organism>
<feature type="transmembrane region" description="Helical" evidence="7">
    <location>
        <begin position="12"/>
        <end position="39"/>
    </location>
</feature>
<name>A0ABT6TMC7_9BACL</name>